<dbReference type="Proteomes" id="UP000177745">
    <property type="component" value="Unassembled WGS sequence"/>
</dbReference>
<reference evidence="1 2" key="1">
    <citation type="journal article" date="2016" name="Nat. Commun.">
        <title>Thousands of microbial genomes shed light on interconnected biogeochemical processes in an aquifer system.</title>
        <authorList>
            <person name="Anantharaman K."/>
            <person name="Brown C.T."/>
            <person name="Hug L.A."/>
            <person name="Sharon I."/>
            <person name="Castelle C.J."/>
            <person name="Probst A.J."/>
            <person name="Thomas B.C."/>
            <person name="Singh A."/>
            <person name="Wilkins M.J."/>
            <person name="Karaoz U."/>
            <person name="Brodie E.L."/>
            <person name="Williams K.H."/>
            <person name="Hubbard S.S."/>
            <person name="Banfield J.F."/>
        </authorList>
    </citation>
    <scope>NUCLEOTIDE SEQUENCE [LARGE SCALE GENOMIC DNA]</scope>
</reference>
<evidence type="ECO:0000313" key="2">
    <source>
        <dbReference type="Proteomes" id="UP000177745"/>
    </source>
</evidence>
<accession>A0A1F8H8E7</accession>
<dbReference type="EMBL" id="MGKY01000010">
    <property type="protein sequence ID" value="OGN33851.1"/>
    <property type="molecule type" value="Genomic_DNA"/>
</dbReference>
<evidence type="ECO:0000313" key="1">
    <source>
        <dbReference type="EMBL" id="OGN33851.1"/>
    </source>
</evidence>
<protein>
    <submittedName>
        <fullName evidence="1">Uncharacterized protein</fullName>
    </submittedName>
</protein>
<name>A0A1F8H8E7_9BACT</name>
<organism evidence="1 2">
    <name type="scientific">Candidatus Yanofskybacteria bacterium RIFCSPLOWO2_12_FULL_43_11b</name>
    <dbReference type="NCBI Taxonomy" id="1802710"/>
    <lineage>
        <taxon>Bacteria</taxon>
        <taxon>Candidatus Yanofskyibacteriota</taxon>
    </lineage>
</organism>
<gene>
    <name evidence="1" type="ORF">A3G51_01940</name>
</gene>
<dbReference type="AlphaFoldDB" id="A0A1F8H8E7"/>
<sequence length="67" mass="7530">MPPSGFSRKAVKGSLAFIQSCYEDLLNDVHSGKFKTYEEAIQYELDQIEKALASLHINAEGNLVERK</sequence>
<proteinExistence type="predicted"/>
<comment type="caution">
    <text evidence="1">The sequence shown here is derived from an EMBL/GenBank/DDBJ whole genome shotgun (WGS) entry which is preliminary data.</text>
</comment>